<dbReference type="GO" id="GO:0016020">
    <property type="term" value="C:membrane"/>
    <property type="evidence" value="ECO:0007669"/>
    <property type="project" value="InterPro"/>
</dbReference>
<dbReference type="AlphaFoldDB" id="A0A6J7FST7"/>
<keyword evidence="1" id="KW-0812">Transmembrane</keyword>
<dbReference type="InterPro" id="IPR008457">
    <property type="entry name" value="Cu-R_CopD_dom"/>
</dbReference>
<protein>
    <submittedName>
        <fullName evidence="3">Unannotated protein</fullName>
    </submittedName>
</protein>
<dbReference type="EMBL" id="CAFBMD010000046">
    <property type="protein sequence ID" value="CAB4896924.1"/>
    <property type="molecule type" value="Genomic_DNA"/>
</dbReference>
<feature type="domain" description="Copper resistance protein D" evidence="2">
    <location>
        <begin position="45"/>
        <end position="109"/>
    </location>
</feature>
<feature type="transmembrane region" description="Helical" evidence="1">
    <location>
        <begin position="12"/>
        <end position="32"/>
    </location>
</feature>
<keyword evidence="1" id="KW-1133">Transmembrane helix</keyword>
<sequence length="133" mass="14362">MLTEFSESIRLFLHILGASVWVGGQLVLALLVPMLRKRDPELPRAVARAFNKIGWPAYALLLITGMWNLANPPETVTSAYQMTIGIKMFLVVISGLSAYVHTKAKNPTAMAMWGAISGLSALATMYVGVTLAG</sequence>
<reference evidence="3" key="1">
    <citation type="submission" date="2020-05" db="EMBL/GenBank/DDBJ databases">
        <authorList>
            <person name="Chiriac C."/>
            <person name="Salcher M."/>
            <person name="Ghai R."/>
            <person name="Kavagutti S V."/>
        </authorList>
    </citation>
    <scope>NUCLEOTIDE SEQUENCE</scope>
</reference>
<dbReference type="Pfam" id="PF05425">
    <property type="entry name" value="CopD"/>
    <property type="match status" value="1"/>
</dbReference>
<proteinExistence type="predicted"/>
<feature type="transmembrane region" description="Helical" evidence="1">
    <location>
        <begin position="112"/>
        <end position="132"/>
    </location>
</feature>
<evidence type="ECO:0000313" key="3">
    <source>
        <dbReference type="EMBL" id="CAB4896924.1"/>
    </source>
</evidence>
<evidence type="ECO:0000259" key="2">
    <source>
        <dbReference type="Pfam" id="PF05425"/>
    </source>
</evidence>
<accession>A0A6J7FST7</accession>
<organism evidence="3">
    <name type="scientific">freshwater metagenome</name>
    <dbReference type="NCBI Taxonomy" id="449393"/>
    <lineage>
        <taxon>unclassified sequences</taxon>
        <taxon>metagenomes</taxon>
        <taxon>ecological metagenomes</taxon>
    </lineage>
</organism>
<feature type="transmembrane region" description="Helical" evidence="1">
    <location>
        <begin position="53"/>
        <end position="70"/>
    </location>
</feature>
<feature type="transmembrane region" description="Helical" evidence="1">
    <location>
        <begin position="82"/>
        <end position="100"/>
    </location>
</feature>
<evidence type="ECO:0000256" key="1">
    <source>
        <dbReference type="SAM" id="Phobius"/>
    </source>
</evidence>
<name>A0A6J7FST7_9ZZZZ</name>
<keyword evidence="1" id="KW-0472">Membrane</keyword>
<gene>
    <name evidence="3" type="ORF">UFOPK3492_00732</name>
</gene>